<evidence type="ECO:0000259" key="7">
    <source>
        <dbReference type="Pfam" id="PF00892"/>
    </source>
</evidence>
<feature type="transmembrane region" description="Helical" evidence="6">
    <location>
        <begin position="73"/>
        <end position="95"/>
    </location>
</feature>
<dbReference type="EMBL" id="JBAKBA010000068">
    <property type="protein sequence ID" value="MEL0660922.1"/>
    <property type="molecule type" value="Genomic_DNA"/>
</dbReference>
<evidence type="ECO:0000256" key="3">
    <source>
        <dbReference type="ARBA" id="ARBA00022692"/>
    </source>
</evidence>
<proteinExistence type="predicted"/>
<keyword evidence="9" id="KW-1185">Reference proteome</keyword>
<evidence type="ECO:0000256" key="6">
    <source>
        <dbReference type="SAM" id="Phobius"/>
    </source>
</evidence>
<evidence type="ECO:0000256" key="5">
    <source>
        <dbReference type="ARBA" id="ARBA00023136"/>
    </source>
</evidence>
<feature type="transmembrane region" description="Helical" evidence="6">
    <location>
        <begin position="239"/>
        <end position="263"/>
    </location>
</feature>
<feature type="transmembrane region" description="Helical" evidence="6">
    <location>
        <begin position="127"/>
        <end position="144"/>
    </location>
</feature>
<dbReference type="PANTHER" id="PTHR32322">
    <property type="entry name" value="INNER MEMBRANE TRANSPORTER"/>
    <property type="match status" value="1"/>
</dbReference>
<gene>
    <name evidence="8" type="ORF">V6255_17465</name>
</gene>
<organism evidence="8 9">
    <name type="scientific">Psychromonas arctica</name>
    <dbReference type="NCBI Taxonomy" id="168275"/>
    <lineage>
        <taxon>Bacteria</taxon>
        <taxon>Pseudomonadati</taxon>
        <taxon>Pseudomonadota</taxon>
        <taxon>Gammaproteobacteria</taxon>
        <taxon>Alteromonadales</taxon>
        <taxon>Psychromonadaceae</taxon>
        <taxon>Psychromonas</taxon>
    </lineage>
</organism>
<dbReference type="RefSeq" id="WP_341629291.1">
    <property type="nucleotide sequence ID" value="NZ_JBAKBA010000068.1"/>
</dbReference>
<feature type="transmembrane region" description="Helical" evidence="6">
    <location>
        <begin position="40"/>
        <end position="61"/>
    </location>
</feature>
<evidence type="ECO:0000256" key="2">
    <source>
        <dbReference type="ARBA" id="ARBA00022475"/>
    </source>
</evidence>
<accession>A0ABU9HH46</accession>
<keyword evidence="5 6" id="KW-0472">Membrane</keyword>
<dbReference type="Proteomes" id="UP001366060">
    <property type="component" value="Unassembled WGS sequence"/>
</dbReference>
<dbReference type="InterPro" id="IPR037185">
    <property type="entry name" value="EmrE-like"/>
</dbReference>
<feature type="transmembrane region" description="Helical" evidence="6">
    <location>
        <begin position="150"/>
        <end position="170"/>
    </location>
</feature>
<dbReference type="PANTHER" id="PTHR32322:SF18">
    <property type="entry name" value="S-ADENOSYLMETHIONINE_S-ADENOSYLHOMOCYSTEINE TRANSPORTER"/>
    <property type="match status" value="1"/>
</dbReference>
<feature type="transmembrane region" description="Helical" evidence="6">
    <location>
        <begin position="269"/>
        <end position="295"/>
    </location>
</feature>
<feature type="transmembrane region" description="Helical" evidence="6">
    <location>
        <begin position="213"/>
        <end position="232"/>
    </location>
</feature>
<comment type="caution">
    <text evidence="8">The sequence shown here is derived from an EMBL/GenBank/DDBJ whole genome shotgun (WGS) entry which is preliminary data.</text>
</comment>
<dbReference type="InterPro" id="IPR000620">
    <property type="entry name" value="EamA_dom"/>
</dbReference>
<feature type="transmembrane region" description="Helical" evidence="6">
    <location>
        <begin position="101"/>
        <end position="120"/>
    </location>
</feature>
<evidence type="ECO:0000313" key="9">
    <source>
        <dbReference type="Proteomes" id="UP001366060"/>
    </source>
</evidence>
<reference evidence="8 9" key="1">
    <citation type="submission" date="2024-02" db="EMBL/GenBank/DDBJ databases">
        <title>Bacteria isolated from the canopy kelp, Nereocystis luetkeana.</title>
        <authorList>
            <person name="Pfister C.A."/>
            <person name="Younker I.T."/>
            <person name="Light S.H."/>
        </authorList>
    </citation>
    <scope>NUCLEOTIDE SEQUENCE [LARGE SCALE GENOMIC DNA]</scope>
    <source>
        <strain evidence="8 9">TI.2.07</strain>
    </source>
</reference>
<feature type="transmembrane region" description="Helical" evidence="6">
    <location>
        <begin position="12"/>
        <end position="34"/>
    </location>
</feature>
<evidence type="ECO:0000256" key="1">
    <source>
        <dbReference type="ARBA" id="ARBA00004651"/>
    </source>
</evidence>
<evidence type="ECO:0000256" key="4">
    <source>
        <dbReference type="ARBA" id="ARBA00022989"/>
    </source>
</evidence>
<feature type="domain" description="EamA" evidence="7">
    <location>
        <begin position="153"/>
        <end position="285"/>
    </location>
</feature>
<comment type="subcellular location">
    <subcellularLocation>
        <location evidence="1">Cell membrane</location>
        <topology evidence="1">Multi-pass membrane protein</topology>
    </subcellularLocation>
</comment>
<dbReference type="SUPFAM" id="SSF103481">
    <property type="entry name" value="Multidrug resistance efflux transporter EmrE"/>
    <property type="match status" value="2"/>
</dbReference>
<feature type="transmembrane region" description="Helical" evidence="6">
    <location>
        <begin position="182"/>
        <end position="201"/>
    </location>
</feature>
<feature type="domain" description="EamA" evidence="7">
    <location>
        <begin position="11"/>
        <end position="144"/>
    </location>
</feature>
<sequence>MERSIKFDKVTGLLAGLTMVMIWSGWIIISKWGLSRALTVWDVTGIRFVTAGSIVLIYALLSKTSIKALFTPRIILCSLCCGLFYVCASLIGLLMSDAANTGVIINGSLPIMCAAIVFVWKKVRLNNAQYVGVFLILVANFLLFTSTGGATLSALFWLLMAAFAIAFYSVSMKVWGLNLKTVMIAVPLINAVFFTPIWVFLPSHISIAPIDEILLQGVYQGIIVSIIALFCMTYSINKLGAVTASTIMALVPVVSVLLAMVFLEQLMTLQMLISIIVCSVGIACYSGLQPFLLYLKRKGRSEVLRK</sequence>
<keyword evidence="3 6" id="KW-0812">Transmembrane</keyword>
<name>A0ABU9HH46_9GAMM</name>
<keyword evidence="4 6" id="KW-1133">Transmembrane helix</keyword>
<keyword evidence="2" id="KW-1003">Cell membrane</keyword>
<protein>
    <submittedName>
        <fullName evidence="8">DMT family transporter</fullName>
    </submittedName>
</protein>
<dbReference type="InterPro" id="IPR050638">
    <property type="entry name" value="AA-Vitamin_Transporters"/>
</dbReference>
<evidence type="ECO:0000313" key="8">
    <source>
        <dbReference type="EMBL" id="MEL0660922.1"/>
    </source>
</evidence>
<dbReference type="Pfam" id="PF00892">
    <property type="entry name" value="EamA"/>
    <property type="match status" value="2"/>
</dbReference>